<proteinExistence type="predicted"/>
<dbReference type="RefSeq" id="WP_095519261.1">
    <property type="nucleotide sequence ID" value="NZ_NPKH01000020.1"/>
</dbReference>
<evidence type="ECO:0008006" key="4">
    <source>
        <dbReference type="Google" id="ProtNLM"/>
    </source>
</evidence>
<comment type="caution">
    <text evidence="2">The sequence shown here is derived from an EMBL/GenBank/DDBJ whole genome shotgun (WGS) entry which is preliminary data.</text>
</comment>
<keyword evidence="3" id="KW-1185">Reference proteome</keyword>
<evidence type="ECO:0000313" key="3">
    <source>
        <dbReference type="Proteomes" id="UP000215931"/>
    </source>
</evidence>
<accession>A0A271KKC2</accession>
<feature type="compositionally biased region" description="Polar residues" evidence="1">
    <location>
        <begin position="630"/>
        <end position="641"/>
    </location>
</feature>
<dbReference type="InterPro" id="IPR014729">
    <property type="entry name" value="Rossmann-like_a/b/a_fold"/>
</dbReference>
<dbReference type="OrthoDB" id="9789567at2"/>
<reference evidence="2 3" key="1">
    <citation type="submission" date="2017-08" db="EMBL/GenBank/DDBJ databases">
        <title>Mesorhizobium wenxinae sp. nov., a novel rhizobial species isolated from root nodules of chickpea (Cicer arietinum L.).</title>
        <authorList>
            <person name="Zhang J."/>
        </authorList>
    </citation>
    <scope>NUCLEOTIDE SEQUENCE [LARGE SCALE GENOMIC DNA]</scope>
    <source>
        <strain evidence="3">WYCCWR 10019</strain>
    </source>
</reference>
<evidence type="ECO:0000256" key="1">
    <source>
        <dbReference type="SAM" id="MobiDB-lite"/>
    </source>
</evidence>
<sequence>MLETLVVCGGEAAPQRRSGVVIELDVSPIAHPKSRIRFNPGEINAQLVDDLPDALADAVEVAAYVFSADRLVRRGSSSSRRIGAEWQRQLRFRIPVRRHDLWTRPEVKEKLRSALAFLSGDQIEFEFTKARDPRSIEPHLGFRDSGAQVIRPDKVILFSGGLDSLAGIAEHVVGDRGSAVLVAHQSATQIANYQNALADKIALRTGPKQTFYAPIWVRRGESNPTEHSQRLRSFLFASLGMAYAWMFGLSSVFFYENGVTSFNLPVAEQVVGTRASRTTHPSVLRRFGDLFSLLLDEPVTFENPFLWKTKGDVVATIGRHGCSDLIGATTSCAKIRDFSMTGQHCGSCSQCVERRFGVLNAGLGDHEPATTYVTDLFVGSHDDGRDLAMVEAHVLRAQRLATMSEHAFASNYGQIFRTLSDIDGTLEAAAHRVYHLHRRYGASIMQVVDQQLAKYSSLDDILRLPPTSLLGMLRTPVARQIPFQDPIEDEPRPSVEAKSNASKTADRRIAFAVTAQGHVKFPECPALPRNISALLAHLAQQFISDLEQGRDGADHSYVRTKQLTDLFDISGDDLRQRVRRARRFLEKHFERATGYTLDEHDIIQSMKWTGYRLNPYLILMDARALEARVSRQSSKGVTTREQMPGIQGFGTG</sequence>
<dbReference type="SUPFAM" id="SSF52402">
    <property type="entry name" value="Adenine nucleotide alpha hydrolases-like"/>
    <property type="match status" value="1"/>
</dbReference>
<protein>
    <recommendedName>
        <fullName evidence="4">7-cyano-7-deazaguanine synthase</fullName>
    </recommendedName>
</protein>
<dbReference type="Gene3D" id="3.40.50.620">
    <property type="entry name" value="HUPs"/>
    <property type="match status" value="1"/>
</dbReference>
<dbReference type="Proteomes" id="UP000215931">
    <property type="component" value="Unassembled WGS sequence"/>
</dbReference>
<gene>
    <name evidence="2" type="ORF">CIT31_15685</name>
</gene>
<organism evidence="2 3">
    <name type="scientific">Mesorhizobium wenxiniae</name>
    <dbReference type="NCBI Taxonomy" id="2014805"/>
    <lineage>
        <taxon>Bacteria</taxon>
        <taxon>Pseudomonadati</taxon>
        <taxon>Pseudomonadota</taxon>
        <taxon>Alphaproteobacteria</taxon>
        <taxon>Hyphomicrobiales</taxon>
        <taxon>Phyllobacteriaceae</taxon>
        <taxon>Mesorhizobium</taxon>
    </lineage>
</organism>
<evidence type="ECO:0000313" key="2">
    <source>
        <dbReference type="EMBL" id="PAP95439.1"/>
    </source>
</evidence>
<name>A0A271KKC2_9HYPH</name>
<dbReference type="EMBL" id="NPKH01000020">
    <property type="protein sequence ID" value="PAP95439.1"/>
    <property type="molecule type" value="Genomic_DNA"/>
</dbReference>
<feature type="region of interest" description="Disordered" evidence="1">
    <location>
        <begin position="630"/>
        <end position="652"/>
    </location>
</feature>
<dbReference type="AlphaFoldDB" id="A0A271KKC2"/>